<name>E2AD52_CAMFO</name>
<evidence type="ECO:0000313" key="2">
    <source>
        <dbReference type="Proteomes" id="UP000000311"/>
    </source>
</evidence>
<proteinExistence type="predicted"/>
<gene>
    <name evidence="1" type="ORF">EAG_01217</name>
</gene>
<protein>
    <submittedName>
        <fullName evidence="1">Uncharacterized protein</fullName>
    </submittedName>
</protein>
<dbReference type="InParanoid" id="E2AD52"/>
<dbReference type="AlphaFoldDB" id="E2AD52"/>
<dbReference type="EMBL" id="GL438663">
    <property type="protein sequence ID" value="EFN68646.1"/>
    <property type="molecule type" value="Genomic_DNA"/>
</dbReference>
<organism evidence="2">
    <name type="scientific">Camponotus floridanus</name>
    <name type="common">Florida carpenter ant</name>
    <dbReference type="NCBI Taxonomy" id="104421"/>
    <lineage>
        <taxon>Eukaryota</taxon>
        <taxon>Metazoa</taxon>
        <taxon>Ecdysozoa</taxon>
        <taxon>Arthropoda</taxon>
        <taxon>Hexapoda</taxon>
        <taxon>Insecta</taxon>
        <taxon>Pterygota</taxon>
        <taxon>Neoptera</taxon>
        <taxon>Endopterygota</taxon>
        <taxon>Hymenoptera</taxon>
        <taxon>Apocrita</taxon>
        <taxon>Aculeata</taxon>
        <taxon>Formicoidea</taxon>
        <taxon>Formicidae</taxon>
        <taxon>Formicinae</taxon>
        <taxon>Camponotus</taxon>
    </lineage>
</organism>
<accession>E2AD52</accession>
<reference evidence="1 2" key="1">
    <citation type="journal article" date="2010" name="Science">
        <title>Genomic comparison of the ants Camponotus floridanus and Harpegnathos saltator.</title>
        <authorList>
            <person name="Bonasio R."/>
            <person name="Zhang G."/>
            <person name="Ye C."/>
            <person name="Mutti N.S."/>
            <person name="Fang X."/>
            <person name="Qin N."/>
            <person name="Donahue G."/>
            <person name="Yang P."/>
            <person name="Li Q."/>
            <person name="Li C."/>
            <person name="Zhang P."/>
            <person name="Huang Z."/>
            <person name="Berger S.L."/>
            <person name="Reinberg D."/>
            <person name="Wang J."/>
            <person name="Liebig J."/>
        </authorList>
    </citation>
    <scope>NUCLEOTIDE SEQUENCE [LARGE SCALE GENOMIC DNA]</scope>
    <source>
        <strain evidence="2">C129</strain>
    </source>
</reference>
<sequence length="116" mass="13363">MNVLLIYDAKFLPAPFSKTEGSSRSGLRNANLQEGWEDFKVDSVIILKLREINSRDDIINRAIEEFNFSIFLGQNSNTTEKVKENSIMTCLRAYQGIKMENATRLSDLYSMYAEKR</sequence>
<dbReference type="Proteomes" id="UP000000311">
    <property type="component" value="Unassembled WGS sequence"/>
</dbReference>
<keyword evidence="2" id="KW-1185">Reference proteome</keyword>
<evidence type="ECO:0000313" key="1">
    <source>
        <dbReference type="EMBL" id="EFN68646.1"/>
    </source>
</evidence>